<keyword evidence="5" id="KW-0255">Endonuclease</keyword>
<dbReference type="GO" id="GO:0009307">
    <property type="term" value="P:DNA restriction-modification system"/>
    <property type="evidence" value="ECO:0007669"/>
    <property type="project" value="UniProtKB-KW"/>
</dbReference>
<evidence type="ECO:0000256" key="1">
    <source>
        <dbReference type="ARBA" id="ARBA00010923"/>
    </source>
</evidence>
<dbReference type="InterPro" id="IPR044946">
    <property type="entry name" value="Restrct_endonuc_typeI_TRD_sf"/>
</dbReference>
<dbReference type="InterPro" id="IPR000055">
    <property type="entry name" value="Restrct_endonuc_typeI_TRD"/>
</dbReference>
<name>A0A7X1KLK4_9SPHN</name>
<keyword evidence="6" id="KW-1185">Reference proteome</keyword>
<keyword evidence="2" id="KW-0680">Restriction system</keyword>
<dbReference type="InterPro" id="IPR052021">
    <property type="entry name" value="Type-I_RS_S_subunit"/>
</dbReference>
<sequence>MSGWPIVELGGLAVFRNGLNYSSADAGVGLAVVGVSDFKDNSFVDFASLDELAPSALATEDALVRRDDILFVRSNGNRELIGRSLLVSHDPPKPTSHSGFTIRLRFHDHRADPRFFAYLLRGGTVRRHLSSQGGGTSINNLNQGILSRMEVPLPPLETQRRIASILGAYDDLIEVNRRRVAVLEEMARGLFEEWFVRFRFPGHETAPLVDTTDGSLPAGWRNGTLGDLVDFRRDGTQPGEHLQGRAYVPIECIGRRTLVLDEVRPWQDAQSSLQLFEKGDILFGAMRAYFHKVAPAPLAGVTRSTCFVLRPREPQFAAYALMQLFQDDTVAYAAAHSKGSTIPYAQWGGVLERMSCAVPDLGLAEKFQAAVQPMIDLLEAIWACNHRLAASRDLLLPRLISGQLSVEVAECELQEAA</sequence>
<keyword evidence="5" id="KW-0540">Nuclease</keyword>
<dbReference type="EMBL" id="JACLAW010000006">
    <property type="protein sequence ID" value="MBC2665682.1"/>
    <property type="molecule type" value="Genomic_DNA"/>
</dbReference>
<evidence type="ECO:0000313" key="5">
    <source>
        <dbReference type="EMBL" id="MBC2665682.1"/>
    </source>
</evidence>
<evidence type="ECO:0000256" key="3">
    <source>
        <dbReference type="ARBA" id="ARBA00023125"/>
    </source>
</evidence>
<feature type="domain" description="Type I restriction modification DNA specificity" evidence="4">
    <location>
        <begin position="100"/>
        <end position="184"/>
    </location>
</feature>
<keyword evidence="5" id="KW-0378">Hydrolase</keyword>
<proteinExistence type="inferred from homology"/>
<comment type="caution">
    <text evidence="5">The sequence shown here is derived from an EMBL/GenBank/DDBJ whole genome shotgun (WGS) entry which is preliminary data.</text>
</comment>
<dbReference type="Pfam" id="PF01420">
    <property type="entry name" value="Methylase_S"/>
    <property type="match status" value="1"/>
</dbReference>
<dbReference type="AlphaFoldDB" id="A0A7X1KLK4"/>
<dbReference type="GO" id="GO:0004519">
    <property type="term" value="F:endonuclease activity"/>
    <property type="evidence" value="ECO:0007669"/>
    <property type="project" value="UniProtKB-KW"/>
</dbReference>
<accession>A0A7X1KLK4</accession>
<protein>
    <submittedName>
        <fullName evidence="5">Restriction endonuclease subunit S</fullName>
    </submittedName>
</protein>
<organism evidence="5 6">
    <name type="scientific">Novosphingobium flavum</name>
    <dbReference type="NCBI Taxonomy" id="1778672"/>
    <lineage>
        <taxon>Bacteria</taxon>
        <taxon>Pseudomonadati</taxon>
        <taxon>Pseudomonadota</taxon>
        <taxon>Alphaproteobacteria</taxon>
        <taxon>Sphingomonadales</taxon>
        <taxon>Sphingomonadaceae</taxon>
        <taxon>Novosphingobium</taxon>
    </lineage>
</organism>
<dbReference type="PANTHER" id="PTHR30408:SF13">
    <property type="entry name" value="TYPE I RESTRICTION ENZYME HINDI SPECIFICITY SUBUNIT"/>
    <property type="match status" value="1"/>
</dbReference>
<dbReference type="PANTHER" id="PTHR30408">
    <property type="entry name" value="TYPE-1 RESTRICTION ENZYME ECOKI SPECIFICITY PROTEIN"/>
    <property type="match status" value="1"/>
</dbReference>
<keyword evidence="3" id="KW-0238">DNA-binding</keyword>
<dbReference type="SUPFAM" id="SSF116734">
    <property type="entry name" value="DNA methylase specificity domain"/>
    <property type="match status" value="2"/>
</dbReference>
<evidence type="ECO:0000313" key="6">
    <source>
        <dbReference type="Proteomes" id="UP000566813"/>
    </source>
</evidence>
<comment type="similarity">
    <text evidence="1">Belongs to the type-I restriction system S methylase family.</text>
</comment>
<dbReference type="CDD" id="cd17517">
    <property type="entry name" value="RMtype1_S_EcoKI_StySPI-TRD2-CR2_like"/>
    <property type="match status" value="1"/>
</dbReference>
<dbReference type="RefSeq" id="WP_185663945.1">
    <property type="nucleotide sequence ID" value="NZ_JACLAW010000006.1"/>
</dbReference>
<gene>
    <name evidence="5" type="ORF">H7F51_09110</name>
</gene>
<dbReference type="Gene3D" id="3.90.220.20">
    <property type="entry name" value="DNA methylase specificity domains"/>
    <property type="match status" value="2"/>
</dbReference>
<dbReference type="Proteomes" id="UP000566813">
    <property type="component" value="Unassembled WGS sequence"/>
</dbReference>
<dbReference type="GO" id="GO:0003677">
    <property type="term" value="F:DNA binding"/>
    <property type="evidence" value="ECO:0007669"/>
    <property type="project" value="UniProtKB-KW"/>
</dbReference>
<evidence type="ECO:0000256" key="2">
    <source>
        <dbReference type="ARBA" id="ARBA00022747"/>
    </source>
</evidence>
<evidence type="ECO:0000259" key="4">
    <source>
        <dbReference type="Pfam" id="PF01420"/>
    </source>
</evidence>
<reference evidence="5 6" key="1">
    <citation type="submission" date="2020-08" db="EMBL/GenBank/DDBJ databases">
        <title>The genome sequence of type strain Novosphingobium flavum NBRC 111647.</title>
        <authorList>
            <person name="Liu Y."/>
        </authorList>
    </citation>
    <scope>NUCLEOTIDE SEQUENCE [LARGE SCALE GENOMIC DNA]</scope>
    <source>
        <strain evidence="5 6">NBRC 111647</strain>
    </source>
</reference>